<dbReference type="CDD" id="cd09918">
    <property type="entry name" value="SH2_Nterm_SPT6_like"/>
    <property type="match status" value="1"/>
</dbReference>
<dbReference type="Gene3D" id="1.10.150.850">
    <property type="entry name" value="Spt6, helix-hairpin-helix domain"/>
    <property type="match status" value="1"/>
</dbReference>
<comment type="function">
    <text evidence="9">Histone H3-H4 chaperone that plays a role in maintenance of chromatin structure during RNA polymerase II transcription elongation thereby repressing transcription initiation from cryptic promoters. Mediates the reassembly of nucleosomes onto the promoters of at least a selected set of genes during repression; the nucleosome reassembly is essential for transcriptional repression. Essential for viability.</text>
</comment>
<dbReference type="InterPro" id="IPR028083">
    <property type="entry name" value="Spt6_acidic_N_dom"/>
</dbReference>
<proteinExistence type="inferred from homology"/>
<feature type="compositionally biased region" description="Acidic residues" evidence="11">
    <location>
        <begin position="178"/>
        <end position="199"/>
    </location>
</feature>
<dbReference type="Gene3D" id="1.10.10.650">
    <property type="entry name" value="RuvA domain 2-like"/>
    <property type="match status" value="1"/>
</dbReference>
<dbReference type="InterPro" id="IPR035018">
    <property type="entry name" value="Spt6_SH2_C"/>
</dbReference>
<feature type="compositionally biased region" description="Basic residues" evidence="11">
    <location>
        <begin position="83"/>
        <end position="97"/>
    </location>
</feature>
<dbReference type="SUPFAM" id="SSF158832">
    <property type="entry name" value="Tex N-terminal region-like"/>
    <property type="match status" value="1"/>
</dbReference>
<dbReference type="Gene3D" id="3.30.505.10">
    <property type="entry name" value="SH2 domain"/>
    <property type="match status" value="2"/>
</dbReference>
<evidence type="ECO:0000256" key="6">
    <source>
        <dbReference type="ARBA" id="ARBA00022999"/>
    </source>
</evidence>
<dbReference type="InterPro" id="IPR012337">
    <property type="entry name" value="RNaseH-like_sf"/>
</dbReference>
<dbReference type="InterPro" id="IPR023323">
    <property type="entry name" value="Tex-like_dom_sf"/>
</dbReference>
<feature type="region of interest" description="Disordered" evidence="11">
    <location>
        <begin position="1457"/>
        <end position="1581"/>
    </location>
</feature>
<dbReference type="Pfam" id="PF14633">
    <property type="entry name" value="SH2_2"/>
    <property type="match status" value="1"/>
</dbReference>
<dbReference type="Pfam" id="PF14635">
    <property type="entry name" value="HHH_7"/>
    <property type="match status" value="1"/>
</dbReference>
<dbReference type="Pfam" id="PF22706">
    <property type="entry name" value="Tex_central_region"/>
    <property type="match status" value="1"/>
</dbReference>
<feature type="compositionally biased region" description="Acidic residues" evidence="11">
    <location>
        <begin position="42"/>
        <end position="55"/>
    </location>
</feature>
<evidence type="ECO:0000256" key="11">
    <source>
        <dbReference type="SAM" id="MobiDB-lite"/>
    </source>
</evidence>
<evidence type="ECO:0000256" key="8">
    <source>
        <dbReference type="ARBA" id="ARBA00023242"/>
    </source>
</evidence>
<dbReference type="Pfam" id="PF21710">
    <property type="entry name" value="Spt6_S1"/>
    <property type="match status" value="1"/>
</dbReference>
<evidence type="ECO:0000256" key="5">
    <source>
        <dbReference type="ARBA" id="ARBA00022454"/>
    </source>
</evidence>
<protein>
    <recommendedName>
        <fullName evidence="4 10">Transcription elongation factor Spt6</fullName>
    </recommendedName>
</protein>
<dbReference type="GO" id="GO:0005694">
    <property type="term" value="C:chromosome"/>
    <property type="evidence" value="ECO:0007669"/>
    <property type="project" value="UniProtKB-SubCell"/>
</dbReference>
<evidence type="ECO:0000259" key="12">
    <source>
        <dbReference type="PROSITE" id="PS50126"/>
    </source>
</evidence>
<evidence type="ECO:0000313" key="13">
    <source>
        <dbReference type="EMBL" id="TRM62754.1"/>
    </source>
</evidence>
<dbReference type="GO" id="GO:0034728">
    <property type="term" value="P:nucleosome organization"/>
    <property type="evidence" value="ECO:0007669"/>
    <property type="project" value="TreeGrafter"/>
</dbReference>
<dbReference type="Pfam" id="PF14641">
    <property type="entry name" value="HTH_44"/>
    <property type="match status" value="1"/>
</dbReference>
<evidence type="ECO:0000313" key="14">
    <source>
        <dbReference type="Proteomes" id="UP000320762"/>
    </source>
</evidence>
<dbReference type="InterPro" id="IPR003029">
    <property type="entry name" value="S1_domain"/>
</dbReference>
<comment type="caution">
    <text evidence="13">The sequence shown here is derived from an EMBL/GenBank/DDBJ whole genome shotgun (WGS) entry which is preliminary data.</text>
</comment>
<comment type="function">
    <text evidence="10">Plays a role in maintenance of chromatin structure during RNA polymerase II transcription elongation thereby repressing transcription initiation from cryptic promoters. Mediates the reassembly of nucleosomes onto the promoters of at least a selected set of genes during repression; the nucleosome reassembly is essential for transcriptional repression.</text>
</comment>
<evidence type="ECO:0000256" key="4">
    <source>
        <dbReference type="ARBA" id="ARBA00020248"/>
    </source>
</evidence>
<dbReference type="PIRSF" id="PIRSF036947">
    <property type="entry name" value="Spt6"/>
    <property type="match status" value="1"/>
</dbReference>
<dbReference type="InterPro" id="IPR041692">
    <property type="entry name" value="HHH_9"/>
</dbReference>
<feature type="compositionally biased region" description="Gly residues" evidence="11">
    <location>
        <begin position="1568"/>
        <end position="1581"/>
    </location>
</feature>
<keyword evidence="6" id="KW-0727">SH2 domain</keyword>
<keyword evidence="7 10" id="KW-0804">Transcription</keyword>
<gene>
    <name evidence="13" type="ORF">BD626DRAFT_498328</name>
</gene>
<dbReference type="Gene3D" id="3.30.420.140">
    <property type="entry name" value="YqgF/RNase H-like domain"/>
    <property type="match status" value="1"/>
</dbReference>
<dbReference type="InterPro" id="IPR028088">
    <property type="entry name" value="Spt6_HTH_DNA-bd_dom"/>
</dbReference>
<dbReference type="PANTHER" id="PTHR10145">
    <property type="entry name" value="TRANSCRIPTION ELONGATION FACTOR SPT6"/>
    <property type="match status" value="1"/>
</dbReference>
<dbReference type="STRING" id="97359.A0A550CD96"/>
<feature type="compositionally biased region" description="Basic and acidic residues" evidence="11">
    <location>
        <begin position="200"/>
        <end position="217"/>
    </location>
</feature>
<evidence type="ECO:0000256" key="1">
    <source>
        <dbReference type="ARBA" id="ARBA00004123"/>
    </source>
</evidence>
<dbReference type="InterPro" id="IPR010994">
    <property type="entry name" value="RuvA_2-like"/>
</dbReference>
<dbReference type="InterPro" id="IPR042066">
    <property type="entry name" value="Spt6_death-like"/>
</dbReference>
<keyword evidence="14" id="KW-1185">Reference proteome</keyword>
<feature type="region of interest" description="Disordered" evidence="11">
    <location>
        <begin position="1"/>
        <end position="221"/>
    </location>
</feature>
<dbReference type="Proteomes" id="UP000320762">
    <property type="component" value="Unassembled WGS sequence"/>
</dbReference>
<keyword evidence="8 10" id="KW-0539">Nucleus</keyword>
<dbReference type="CDD" id="cd02065">
    <property type="entry name" value="B12-binding_like"/>
    <property type="match status" value="1"/>
</dbReference>
<feature type="domain" description="S1 motif" evidence="12">
    <location>
        <begin position="1146"/>
        <end position="1218"/>
    </location>
</feature>
<dbReference type="GO" id="GO:0008023">
    <property type="term" value="C:transcription elongation factor complex"/>
    <property type="evidence" value="ECO:0007669"/>
    <property type="project" value="TreeGrafter"/>
</dbReference>
<feature type="compositionally biased region" description="Acidic residues" evidence="11">
    <location>
        <begin position="148"/>
        <end position="158"/>
    </location>
</feature>
<dbReference type="InterPro" id="IPR036860">
    <property type="entry name" value="SH2_dom_sf"/>
</dbReference>
<sequence length="1581" mass="177884">MSSPPPAEYAPVDQDVPMPGEDQHEQAPEDEDADGDVVMPGADDDSSEEGEDDPEEERKLRDGFIVDEDSDEEEEEDEEARRERRSKRRKKRHRHRKREEEALEEDDLELLEENTGASFRRNNLTRLRRGRESDSPPAGARRRKNVIDSDEDDLDDDIALPRPGDVKAIFDDDQRRDEDEEYGSDDFIDYDEEEDGAVDEETRQERREERRKQEAERRRRVRSALPQLAGIDAGALDEMHDIFGGDEYDWALELDEDVPEPTEQPETRYQDVFEPSEIRKRLLTEDDDLIRAQDIPERMQLASSGLSGSSALSVHEPFTEADVQAAAAWITHRISTDLNLKFFGKHAPYTQHVTKLVMAVTYVIRSMFAHGYEVPYIWTHKRDHITHFDPVKAKDPVHETEASVELLEGPHLWKIYTLGQRFRALTERKRSLATSYERLGVQDEYYEAEIVPKLESVESVADATEWLMMKYKEKKQDSDTFRFHDDEEQVETARKHKRPSRISAYEVAKKSIASRVAQGLGFTANQIVENYNSVSQNEKPVHFADEIDINPIAFAEQYVDPDPANAKSPEEMLAQARMILSTELGKDPILRQAMRDIFKVKAIVSVSPTDRGIVKIDSTHPYFAFKYLLRKPISELMGIPMFLEILAAEADHLVTVTIELDLQAKQQFEDLLNESCNSDSFGENPKAWSEERRRAVHDALEHHLIPAGRKWVRDYLREEVEDFLATRCANELKARAVVAPWKDITDADVPVGTIPAVLAISWGKGDVQRDPIHAAFVDSEGRMRDYSQLENFHVQQYRDEFIDLVRRRNPDVIVVGGFSMATMKLSQRIKEILREYSSGDQGGVPPKPVIYVEDDVARIYQHSRRASEEFTTLPTIARYCVGLARYVQGPLNEFVALGSDITAITFKEEEQQLVPKEKLLTAFERTLVDLTNSVGVDINRAVTDPYYQHLLPFVCGLGPRKAQALVKKISAMGGSLTNREQFIKKSLLTTRIFLNAAGFLRINAADMSSSSTSKKRSQMMDVDDDLASDPLDNTRIHPEDYELARKMAADALEYDEEDLHDAHPSHVVSLLMKEPDRASKLSDLNLVDFAISLLEAGSEPKKHTLGLIRSELVSPFRDYRASPELLDQFKVLTMFSGETKKTIRRGLIVSACVMRLQPGQATLRLDSGIEAIVTDQYVADLPGRIDASLQKGQIVSGVIIEYKFDLPQDTLMLELSTRQMDLAPGDLQFRKVKPDENWDFSQEEKDKDLLERKKRAEEQRTRRVVKHPDFHNFNSKQAEVYLENMNRGDVVIRPSSKGTNHLAVTWKVDDNLYQHINVMEPNADPAGTGVSNQLIVDPTHVYSDLDELIVSHVQAMARRVDDLMAHDRFKKGSEDELHLYLKQQLAANPKRSMYGFTLNRKKPGHFNLCFLASKNSPVQTWPIRVAPEAYYLFDAAAVGVSELCDAFKVRHLHESQNLASGGKTPYPGAGGGRTPARGHATPGHMTSRGRTPNPYAGGTTPRPPPGGGVTPRPPPNGAFPGGATPMPTAYGAPPMGPPAGFGAGSWTPAQSAAAGMNPQRAAMLQQAGGSGGWGGGGGWGQ</sequence>
<dbReference type="InterPro" id="IPR035019">
    <property type="entry name" value="Spt6_SH2_N"/>
</dbReference>
<dbReference type="PANTHER" id="PTHR10145:SF6">
    <property type="entry name" value="TRANSCRIPTION ELONGATION FACTOR SPT6"/>
    <property type="match status" value="1"/>
</dbReference>
<dbReference type="FunFam" id="1.10.150.850:FF:000001">
    <property type="entry name" value="Transcription elongation factor spt6"/>
    <property type="match status" value="1"/>
</dbReference>
<dbReference type="OrthoDB" id="995477at2759"/>
<dbReference type="InterPro" id="IPR017072">
    <property type="entry name" value="TF_Spt6"/>
</dbReference>
<feature type="compositionally biased region" description="Basic and acidic residues" evidence="11">
    <location>
        <begin position="164"/>
        <end position="177"/>
    </location>
</feature>
<dbReference type="GO" id="GO:0003677">
    <property type="term" value="F:DNA binding"/>
    <property type="evidence" value="ECO:0007669"/>
    <property type="project" value="InterPro"/>
</dbReference>
<name>A0A550CD96_9AGAR</name>
<dbReference type="PROSITE" id="PS50126">
    <property type="entry name" value="S1"/>
    <property type="match status" value="1"/>
</dbReference>
<dbReference type="InterPro" id="IPR035420">
    <property type="entry name" value="Spt6_SH2"/>
</dbReference>
<dbReference type="SUPFAM" id="SSF53098">
    <property type="entry name" value="Ribonuclease H-like"/>
    <property type="match status" value="1"/>
</dbReference>
<dbReference type="CDD" id="cd09928">
    <property type="entry name" value="SH2_Cterm_SPT6_like"/>
    <property type="match status" value="1"/>
</dbReference>
<dbReference type="InterPro" id="IPR028231">
    <property type="entry name" value="Spt6_YqgF"/>
</dbReference>
<dbReference type="GO" id="GO:0031491">
    <property type="term" value="F:nucleosome binding"/>
    <property type="evidence" value="ECO:0007669"/>
    <property type="project" value="TreeGrafter"/>
</dbReference>
<keyword evidence="5" id="KW-0158">Chromosome</keyword>
<comment type="subcellular location">
    <subcellularLocation>
        <location evidence="2">Chromosome</location>
    </subcellularLocation>
    <subcellularLocation>
        <location evidence="1 10">Nucleus</location>
    </subcellularLocation>
</comment>
<dbReference type="InterPro" id="IPR049540">
    <property type="entry name" value="Spt6-like_S1"/>
</dbReference>
<evidence type="ECO:0000256" key="3">
    <source>
        <dbReference type="ARBA" id="ARBA00009253"/>
    </source>
</evidence>
<dbReference type="Gene3D" id="1.10.10.2740">
    <property type="entry name" value="Spt6, Death-like domain"/>
    <property type="match status" value="1"/>
</dbReference>
<dbReference type="Pfam" id="PF17674">
    <property type="entry name" value="HHH_9"/>
    <property type="match status" value="1"/>
</dbReference>
<comment type="similarity">
    <text evidence="3 10">Belongs to the SPT6 family.</text>
</comment>
<dbReference type="SUPFAM" id="SSF55550">
    <property type="entry name" value="SH2 domain"/>
    <property type="match status" value="1"/>
</dbReference>
<evidence type="ECO:0000256" key="7">
    <source>
        <dbReference type="ARBA" id="ARBA00023163"/>
    </source>
</evidence>
<dbReference type="Pfam" id="PF14639">
    <property type="entry name" value="YqgF"/>
    <property type="match status" value="1"/>
</dbReference>
<feature type="compositionally biased region" description="Acidic residues" evidence="11">
    <location>
        <begin position="101"/>
        <end position="112"/>
    </location>
</feature>
<dbReference type="EMBL" id="VDMD01000012">
    <property type="protein sequence ID" value="TRM62754.1"/>
    <property type="molecule type" value="Genomic_DNA"/>
</dbReference>
<reference evidence="13 14" key="1">
    <citation type="journal article" date="2019" name="New Phytol.">
        <title>Comparative genomics reveals unique wood-decay strategies and fruiting body development in the Schizophyllaceae.</title>
        <authorList>
            <person name="Almasi E."/>
            <person name="Sahu N."/>
            <person name="Krizsan K."/>
            <person name="Balint B."/>
            <person name="Kovacs G.M."/>
            <person name="Kiss B."/>
            <person name="Cseklye J."/>
            <person name="Drula E."/>
            <person name="Henrissat B."/>
            <person name="Nagy I."/>
            <person name="Chovatia M."/>
            <person name="Adam C."/>
            <person name="LaButti K."/>
            <person name="Lipzen A."/>
            <person name="Riley R."/>
            <person name="Grigoriev I.V."/>
            <person name="Nagy L.G."/>
        </authorList>
    </citation>
    <scope>NUCLEOTIDE SEQUENCE [LARGE SCALE GENOMIC DNA]</scope>
    <source>
        <strain evidence="13 14">NL-1724</strain>
    </source>
</reference>
<evidence type="ECO:0000256" key="10">
    <source>
        <dbReference type="PIRNR" id="PIRNR036947"/>
    </source>
</evidence>
<dbReference type="GO" id="GO:0140673">
    <property type="term" value="P:transcription elongation-coupled chromatin remodeling"/>
    <property type="evidence" value="ECO:0007669"/>
    <property type="project" value="InterPro"/>
</dbReference>
<dbReference type="FunFam" id="3.30.505.10:FF:000056">
    <property type="entry name" value="Transcription elongation factor Spt6"/>
    <property type="match status" value="1"/>
</dbReference>
<feature type="compositionally biased region" description="Pro residues" evidence="11">
    <location>
        <begin position="1501"/>
        <end position="1517"/>
    </location>
</feature>
<feature type="compositionally biased region" description="Acidic residues" evidence="11">
    <location>
        <begin position="65"/>
        <end position="78"/>
    </location>
</feature>
<dbReference type="GO" id="GO:0042393">
    <property type="term" value="F:histone binding"/>
    <property type="evidence" value="ECO:0007669"/>
    <property type="project" value="TreeGrafter"/>
</dbReference>
<dbReference type="InterPro" id="IPR055179">
    <property type="entry name" value="Tex-like_central_region"/>
</dbReference>
<dbReference type="SUPFAM" id="SSF47781">
    <property type="entry name" value="RuvA domain 2-like"/>
    <property type="match status" value="2"/>
</dbReference>
<dbReference type="InterPro" id="IPR023319">
    <property type="entry name" value="Tex-like_HTH_dom_sf"/>
</dbReference>
<dbReference type="FunFam" id="1.10.10.2740:FF:000002">
    <property type="entry name" value="Transcription elongation factor Spt6"/>
    <property type="match status" value="1"/>
</dbReference>
<dbReference type="Gene3D" id="1.10.3500.10">
    <property type="entry name" value="Tex N-terminal region-like"/>
    <property type="match status" value="1"/>
</dbReference>
<dbReference type="Pfam" id="PF14632">
    <property type="entry name" value="SPT6_acidic"/>
    <property type="match status" value="1"/>
</dbReference>
<feature type="compositionally biased region" description="Low complexity" evidence="11">
    <location>
        <begin position="1521"/>
        <end position="1533"/>
    </location>
</feature>
<accession>A0A550CD96</accession>
<dbReference type="InterPro" id="IPR032706">
    <property type="entry name" value="Spt6_HHH"/>
</dbReference>
<evidence type="ECO:0000256" key="2">
    <source>
        <dbReference type="ARBA" id="ARBA00004286"/>
    </source>
</evidence>
<dbReference type="InterPro" id="IPR037027">
    <property type="entry name" value="YqgF/RNaseH-like_dom_sf"/>
</dbReference>
<evidence type="ECO:0000256" key="9">
    <source>
        <dbReference type="ARBA" id="ARBA00093389"/>
    </source>
</evidence>
<organism evidence="13 14">
    <name type="scientific">Schizophyllum amplum</name>
    <dbReference type="NCBI Taxonomy" id="97359"/>
    <lineage>
        <taxon>Eukaryota</taxon>
        <taxon>Fungi</taxon>
        <taxon>Dikarya</taxon>
        <taxon>Basidiomycota</taxon>
        <taxon>Agaricomycotina</taxon>
        <taxon>Agaricomycetes</taxon>
        <taxon>Agaricomycetidae</taxon>
        <taxon>Agaricales</taxon>
        <taxon>Schizophyllaceae</taxon>
        <taxon>Schizophyllum</taxon>
    </lineage>
</organism>